<dbReference type="GO" id="GO:0005886">
    <property type="term" value="C:plasma membrane"/>
    <property type="evidence" value="ECO:0007669"/>
    <property type="project" value="UniProtKB-SubCell"/>
</dbReference>
<organism evidence="10 11">
    <name type="scientific">Cohnella terricola</name>
    <dbReference type="NCBI Taxonomy" id="1289167"/>
    <lineage>
        <taxon>Bacteria</taxon>
        <taxon>Bacillati</taxon>
        <taxon>Bacillota</taxon>
        <taxon>Bacilli</taxon>
        <taxon>Bacillales</taxon>
        <taxon>Paenibacillaceae</taxon>
        <taxon>Cohnella</taxon>
    </lineage>
</organism>
<dbReference type="SMART" id="SM00283">
    <property type="entry name" value="MA"/>
    <property type="match status" value="1"/>
</dbReference>
<keyword evidence="7" id="KW-1133">Transmembrane helix</keyword>
<evidence type="ECO:0000256" key="5">
    <source>
        <dbReference type="ARBA" id="ARBA00029447"/>
    </source>
</evidence>
<evidence type="ECO:0000313" key="10">
    <source>
        <dbReference type="EMBL" id="TVX97421.1"/>
    </source>
</evidence>
<gene>
    <name evidence="10" type="ORF">FPZ45_19005</name>
</gene>
<keyword evidence="4 6" id="KW-0807">Transducer</keyword>
<keyword evidence="7" id="KW-0812">Transmembrane</keyword>
<dbReference type="Pfam" id="PF00015">
    <property type="entry name" value="MCPsignal"/>
    <property type="match status" value="1"/>
</dbReference>
<keyword evidence="11" id="KW-1185">Reference proteome</keyword>
<dbReference type="Gene3D" id="6.10.340.10">
    <property type="match status" value="1"/>
</dbReference>
<dbReference type="CDD" id="cd06225">
    <property type="entry name" value="HAMP"/>
    <property type="match status" value="1"/>
</dbReference>
<dbReference type="EMBL" id="VNJJ01000012">
    <property type="protein sequence ID" value="TVX97421.1"/>
    <property type="molecule type" value="Genomic_DNA"/>
</dbReference>
<comment type="subcellular location">
    <subcellularLocation>
        <location evidence="1">Cell membrane</location>
    </subcellularLocation>
</comment>
<keyword evidence="3 7" id="KW-0472">Membrane</keyword>
<dbReference type="SMART" id="SM00304">
    <property type="entry name" value="HAMP"/>
    <property type="match status" value="2"/>
</dbReference>
<feature type="transmembrane region" description="Helical" evidence="7">
    <location>
        <begin position="132"/>
        <end position="152"/>
    </location>
</feature>
<keyword evidence="2" id="KW-1003">Cell membrane</keyword>
<evidence type="ECO:0000259" key="8">
    <source>
        <dbReference type="PROSITE" id="PS50111"/>
    </source>
</evidence>
<dbReference type="InterPro" id="IPR004089">
    <property type="entry name" value="MCPsignal_dom"/>
</dbReference>
<dbReference type="OrthoDB" id="107771at2"/>
<dbReference type="PROSITE" id="PS50885">
    <property type="entry name" value="HAMP"/>
    <property type="match status" value="1"/>
</dbReference>
<comment type="caution">
    <text evidence="10">The sequence shown here is derived from an EMBL/GenBank/DDBJ whole genome shotgun (WGS) entry which is preliminary data.</text>
</comment>
<comment type="similarity">
    <text evidence="5">Belongs to the methyl-accepting chemotaxis (MCP) protein family.</text>
</comment>
<dbReference type="RefSeq" id="WP_144705392.1">
    <property type="nucleotide sequence ID" value="NZ_VNJJ01000012.1"/>
</dbReference>
<dbReference type="PROSITE" id="PS50111">
    <property type="entry name" value="CHEMOTAXIS_TRANSDUC_2"/>
    <property type="match status" value="1"/>
</dbReference>
<evidence type="ECO:0000259" key="9">
    <source>
        <dbReference type="PROSITE" id="PS50885"/>
    </source>
</evidence>
<evidence type="ECO:0000256" key="7">
    <source>
        <dbReference type="SAM" id="Phobius"/>
    </source>
</evidence>
<evidence type="ECO:0000256" key="6">
    <source>
        <dbReference type="PROSITE-ProRule" id="PRU00284"/>
    </source>
</evidence>
<dbReference type="PANTHER" id="PTHR32089:SF112">
    <property type="entry name" value="LYSOZYME-LIKE PROTEIN-RELATED"/>
    <property type="match status" value="1"/>
</dbReference>
<dbReference type="CDD" id="cd11386">
    <property type="entry name" value="MCP_signal"/>
    <property type="match status" value="1"/>
</dbReference>
<evidence type="ECO:0000256" key="1">
    <source>
        <dbReference type="ARBA" id="ARBA00004236"/>
    </source>
</evidence>
<proteinExistence type="inferred from homology"/>
<reference evidence="10 11" key="1">
    <citation type="submission" date="2019-07" db="EMBL/GenBank/DDBJ databases">
        <authorList>
            <person name="Kim J."/>
        </authorList>
    </citation>
    <scope>NUCLEOTIDE SEQUENCE [LARGE SCALE GENOMIC DNA]</scope>
    <source>
        <strain evidence="10 11">G13</strain>
    </source>
</reference>
<evidence type="ECO:0000256" key="2">
    <source>
        <dbReference type="ARBA" id="ARBA00022475"/>
    </source>
</evidence>
<sequence length="512" mass="54859">MTVSEQLSKNVSQRVAIVRGYVLFGEGSFLQDFRRYTETSKALTKKLLELYPGEETKALVARNDEWRAMVEDEVFPSYAAGHLDKALQQLNDKTEPIARELMTEFDRLASSSLEQIDADKQSLIQSLSRNKWIVMVLSAISILLGIGIALGLSNSIIRPIVRIIERIRSIAEGDLQGERIDSGTKDEISKLAEAMNGMVGNLRKIVAKVHENAGHISSSSDGLSASASDMNAATADIAGAVREVASGALKQQGSLNDNSVAMTEMSIVIQRIAEATNNASQVAAEAAEKAGQGQTDIRSAVDQMGSIHHAIGRTSGSMNRLGTRIGEINAILAMLREIAAQTNMLGLNASVEAARAGEAGRGFSVVANEIKKLSDQSANSSKSIAELVKLIHMDTDSVLGEMEESVKAIERGMRLVDRAGATFERIVDSNVNVSADIQEIASAAEQMSASSEQLAASLAELTAIAEQSLRRTRQVADTTDHQLGAMEEITASSSTLRAMAGELRSAVDVFKI</sequence>
<accession>A0A559JC32</accession>
<evidence type="ECO:0000256" key="3">
    <source>
        <dbReference type="ARBA" id="ARBA00023136"/>
    </source>
</evidence>
<dbReference type="Pfam" id="PF00672">
    <property type="entry name" value="HAMP"/>
    <property type="match status" value="1"/>
</dbReference>
<evidence type="ECO:0000313" key="11">
    <source>
        <dbReference type="Proteomes" id="UP000316330"/>
    </source>
</evidence>
<feature type="domain" description="Methyl-accepting transducer" evidence="8">
    <location>
        <begin position="226"/>
        <end position="462"/>
    </location>
</feature>
<protein>
    <submittedName>
        <fullName evidence="10">HAMP domain-containing protein</fullName>
    </submittedName>
</protein>
<dbReference type="SUPFAM" id="SSF58104">
    <property type="entry name" value="Methyl-accepting chemotaxis protein (MCP) signaling domain"/>
    <property type="match status" value="1"/>
</dbReference>
<dbReference type="Proteomes" id="UP000316330">
    <property type="component" value="Unassembled WGS sequence"/>
</dbReference>
<dbReference type="Gene3D" id="1.10.287.950">
    <property type="entry name" value="Methyl-accepting chemotaxis protein"/>
    <property type="match status" value="1"/>
</dbReference>
<name>A0A559JC32_9BACL</name>
<feature type="domain" description="HAMP" evidence="9">
    <location>
        <begin position="154"/>
        <end position="207"/>
    </location>
</feature>
<dbReference type="GO" id="GO:0007165">
    <property type="term" value="P:signal transduction"/>
    <property type="evidence" value="ECO:0007669"/>
    <property type="project" value="UniProtKB-KW"/>
</dbReference>
<dbReference type="PANTHER" id="PTHR32089">
    <property type="entry name" value="METHYL-ACCEPTING CHEMOTAXIS PROTEIN MCPB"/>
    <property type="match status" value="1"/>
</dbReference>
<dbReference type="InterPro" id="IPR003660">
    <property type="entry name" value="HAMP_dom"/>
</dbReference>
<evidence type="ECO:0000256" key="4">
    <source>
        <dbReference type="ARBA" id="ARBA00023224"/>
    </source>
</evidence>
<dbReference type="AlphaFoldDB" id="A0A559JC32"/>